<sequence>MGAGDWFRSFICLKKVKNGTSKQVQQPNNGGNHEHIAAIRIQTAYRAYRARKAFRRLNGVRRFNELVQAHPVKEQTSSTLSHLHSWCDIQSRIRARRLCMVTEGRIKQKKLENQMKLEAKLHELEVEWCGGSETMEEILSRIQQREEAAVKRERAMAYAFSHQWRANASQYLGQTSFNLGRENWGWSWKERWIAARPWEVRVVSQGSHPKKANGKQGSKGGEEVKDPDPVISALPNGKVAAPKPKKVAPADG</sequence>
<evidence type="ECO:0008006" key="6">
    <source>
        <dbReference type="Google" id="ProtNLM"/>
    </source>
</evidence>
<keyword evidence="5" id="KW-1185">Reference proteome</keyword>
<dbReference type="GO" id="GO:0005516">
    <property type="term" value="F:calmodulin binding"/>
    <property type="evidence" value="ECO:0007669"/>
    <property type="project" value="UniProtKB-KW"/>
</dbReference>
<dbReference type="Gene3D" id="1.20.5.190">
    <property type="match status" value="1"/>
</dbReference>
<feature type="region of interest" description="Disordered" evidence="3">
    <location>
        <begin position="204"/>
        <end position="252"/>
    </location>
</feature>
<reference evidence="4 5" key="1">
    <citation type="journal article" date="2021" name="Commun. Biol.">
        <title>The genome of Shorea leprosula (Dipterocarpaceae) highlights the ecological relevance of drought in aseasonal tropical rainforests.</title>
        <authorList>
            <person name="Ng K.K.S."/>
            <person name="Kobayashi M.J."/>
            <person name="Fawcett J.A."/>
            <person name="Hatakeyama M."/>
            <person name="Paape T."/>
            <person name="Ng C.H."/>
            <person name="Ang C.C."/>
            <person name="Tnah L.H."/>
            <person name="Lee C.T."/>
            <person name="Nishiyama T."/>
            <person name="Sese J."/>
            <person name="O'Brien M.J."/>
            <person name="Copetti D."/>
            <person name="Mohd Noor M.I."/>
            <person name="Ong R.C."/>
            <person name="Putra M."/>
            <person name="Sireger I.Z."/>
            <person name="Indrioko S."/>
            <person name="Kosugi Y."/>
            <person name="Izuno A."/>
            <person name="Isagi Y."/>
            <person name="Lee S.L."/>
            <person name="Shimizu K.K."/>
        </authorList>
    </citation>
    <scope>NUCLEOTIDE SEQUENCE [LARGE SCALE GENOMIC DNA]</scope>
    <source>
        <strain evidence="4">214</strain>
    </source>
</reference>
<accession>A0AAV5IUZ8</accession>
<evidence type="ECO:0000256" key="1">
    <source>
        <dbReference type="ARBA" id="ARBA00022860"/>
    </source>
</evidence>
<proteinExistence type="inferred from homology"/>
<dbReference type="EMBL" id="BPVZ01000018">
    <property type="protein sequence ID" value="GKV02064.1"/>
    <property type="molecule type" value="Genomic_DNA"/>
</dbReference>
<evidence type="ECO:0000313" key="5">
    <source>
        <dbReference type="Proteomes" id="UP001054252"/>
    </source>
</evidence>
<gene>
    <name evidence="4" type="ORF">SLEP1_g14547</name>
</gene>
<evidence type="ECO:0000313" key="4">
    <source>
        <dbReference type="EMBL" id="GKV02064.1"/>
    </source>
</evidence>
<feature type="compositionally biased region" description="Low complexity" evidence="3">
    <location>
        <begin position="238"/>
        <end position="252"/>
    </location>
</feature>
<dbReference type="PANTHER" id="PTHR32295:SF134">
    <property type="entry name" value="PROTEIN IQ-DOMAIN 10"/>
    <property type="match status" value="1"/>
</dbReference>
<dbReference type="Proteomes" id="UP001054252">
    <property type="component" value="Unassembled WGS sequence"/>
</dbReference>
<evidence type="ECO:0000256" key="2">
    <source>
        <dbReference type="ARBA" id="ARBA00024341"/>
    </source>
</evidence>
<dbReference type="PANTHER" id="PTHR32295">
    <property type="entry name" value="IQ-DOMAIN 5-RELATED"/>
    <property type="match status" value="1"/>
</dbReference>
<dbReference type="CDD" id="cd23767">
    <property type="entry name" value="IQCD"/>
    <property type="match status" value="1"/>
</dbReference>
<comment type="similarity">
    <text evidence="2">Belongs to the IQD family.</text>
</comment>
<keyword evidence="1" id="KW-0112">Calmodulin-binding</keyword>
<protein>
    <recommendedName>
        <fullName evidence="6">Protein IQ-DOMAIN 1</fullName>
    </recommendedName>
</protein>
<dbReference type="PROSITE" id="PS50096">
    <property type="entry name" value="IQ"/>
    <property type="match status" value="1"/>
</dbReference>
<dbReference type="AlphaFoldDB" id="A0AAV5IUZ8"/>
<comment type="caution">
    <text evidence="4">The sequence shown here is derived from an EMBL/GenBank/DDBJ whole genome shotgun (WGS) entry which is preliminary data.</text>
</comment>
<organism evidence="4 5">
    <name type="scientific">Rubroshorea leprosula</name>
    <dbReference type="NCBI Taxonomy" id="152421"/>
    <lineage>
        <taxon>Eukaryota</taxon>
        <taxon>Viridiplantae</taxon>
        <taxon>Streptophyta</taxon>
        <taxon>Embryophyta</taxon>
        <taxon>Tracheophyta</taxon>
        <taxon>Spermatophyta</taxon>
        <taxon>Magnoliopsida</taxon>
        <taxon>eudicotyledons</taxon>
        <taxon>Gunneridae</taxon>
        <taxon>Pentapetalae</taxon>
        <taxon>rosids</taxon>
        <taxon>malvids</taxon>
        <taxon>Malvales</taxon>
        <taxon>Dipterocarpaceae</taxon>
        <taxon>Rubroshorea</taxon>
    </lineage>
</organism>
<name>A0AAV5IUZ8_9ROSI</name>
<evidence type="ECO:0000256" key="3">
    <source>
        <dbReference type="SAM" id="MobiDB-lite"/>
    </source>
</evidence>